<proteinExistence type="predicted"/>
<keyword evidence="3" id="KW-1185">Reference proteome</keyword>
<feature type="domain" description="WCX" evidence="1">
    <location>
        <begin position="204"/>
        <end position="275"/>
    </location>
</feature>
<dbReference type="AlphaFoldDB" id="A0A7Z9DZZ5"/>
<comment type="caution">
    <text evidence="2">The sequence shown here is derived from an EMBL/GenBank/DDBJ whole genome shotgun (WGS) entry which is preliminary data.</text>
</comment>
<evidence type="ECO:0000259" key="1">
    <source>
        <dbReference type="Pfam" id="PF25583"/>
    </source>
</evidence>
<dbReference type="InterPro" id="IPR057727">
    <property type="entry name" value="WCX_dom"/>
</dbReference>
<gene>
    <name evidence="2" type="ORF">PL9631_400017</name>
</gene>
<name>A0A7Z9DZZ5_9CYAN</name>
<evidence type="ECO:0000313" key="3">
    <source>
        <dbReference type="Proteomes" id="UP000182190"/>
    </source>
</evidence>
<evidence type="ECO:0000313" key="2">
    <source>
        <dbReference type="EMBL" id="VXD18524.1"/>
    </source>
</evidence>
<dbReference type="Pfam" id="PF25583">
    <property type="entry name" value="WCX"/>
    <property type="match status" value="1"/>
</dbReference>
<dbReference type="EMBL" id="CZCS02000180">
    <property type="protein sequence ID" value="VXD18524.1"/>
    <property type="molecule type" value="Genomic_DNA"/>
</dbReference>
<protein>
    <recommendedName>
        <fullName evidence="1">WCX domain-containing protein</fullName>
    </recommendedName>
</protein>
<accession>A0A7Z9DZZ5</accession>
<dbReference type="OrthoDB" id="506637at2"/>
<reference evidence="2" key="1">
    <citation type="submission" date="2019-10" db="EMBL/GenBank/DDBJ databases">
        <authorList>
            <consortium name="Genoscope - CEA"/>
            <person name="William W."/>
        </authorList>
    </citation>
    <scope>NUCLEOTIDE SEQUENCE [LARGE SCALE GENOMIC DNA]</scope>
    <source>
        <strain evidence="2">BBR_PRJEB10994</strain>
    </source>
</reference>
<organism evidence="2 3">
    <name type="scientific">Planktothrix paucivesiculata PCC 9631</name>
    <dbReference type="NCBI Taxonomy" id="671071"/>
    <lineage>
        <taxon>Bacteria</taxon>
        <taxon>Bacillati</taxon>
        <taxon>Cyanobacteriota</taxon>
        <taxon>Cyanophyceae</taxon>
        <taxon>Oscillatoriophycideae</taxon>
        <taxon>Oscillatoriales</taxon>
        <taxon>Microcoleaceae</taxon>
        <taxon>Planktothrix</taxon>
    </lineage>
</organism>
<dbReference type="Proteomes" id="UP000182190">
    <property type="component" value="Unassembled WGS sequence"/>
</dbReference>
<dbReference type="RefSeq" id="WP_083617780.1">
    <property type="nucleotide sequence ID" value="NZ_LR735002.1"/>
</dbReference>
<sequence length="280" mass="32433">MARKKETITLSIPPGTKEQLEAIAAKFQILWGDRPSISGLLVAIARSELEVGDRFTLSSVQVQSLEQGTKALIDSGYISEAQALMALLLERGNLADPLRQSFVQQISQSLPAWRVLLDQQIARRQPFRLLYRDAQQRDWMYTVRYAKILPREKRLYLEIWSEETEGNRDLPELAHNRSLRLDRIADLNILPGEGTWRDDLDFIKVYLHFKGELANSYESKRDDLSSERDGDIRRVVRRVTNTFWLIREVLAYRSLCEIVAPDSVRDRIKQEAQAICQQYD</sequence>